<dbReference type="Proteomes" id="UP000824890">
    <property type="component" value="Unassembled WGS sequence"/>
</dbReference>
<evidence type="ECO:0008006" key="4">
    <source>
        <dbReference type="Google" id="ProtNLM"/>
    </source>
</evidence>
<keyword evidence="3" id="KW-1185">Reference proteome</keyword>
<name>A0ABQ8BBA0_BRANA</name>
<protein>
    <recommendedName>
        <fullName evidence="4">Secreted protein</fullName>
    </recommendedName>
</protein>
<evidence type="ECO:0000313" key="3">
    <source>
        <dbReference type="Proteomes" id="UP000824890"/>
    </source>
</evidence>
<gene>
    <name evidence="2" type="ORF">HID58_041235</name>
</gene>
<keyword evidence="1" id="KW-0732">Signal</keyword>
<accession>A0ABQ8BBA0</accession>
<reference evidence="2 3" key="1">
    <citation type="submission" date="2021-05" db="EMBL/GenBank/DDBJ databases">
        <title>Genome Assembly of Synthetic Allotetraploid Brassica napus Reveals Homoeologous Exchanges between Subgenomes.</title>
        <authorList>
            <person name="Davis J.T."/>
        </authorList>
    </citation>
    <scope>NUCLEOTIDE SEQUENCE [LARGE SCALE GENOMIC DNA]</scope>
    <source>
        <strain evidence="3">cv. Da-Ae</strain>
        <tissue evidence="2">Seedling</tissue>
    </source>
</reference>
<dbReference type="EMBL" id="JAGKQM010000011">
    <property type="protein sequence ID" value="KAH0901732.1"/>
    <property type="molecule type" value="Genomic_DNA"/>
</dbReference>
<feature type="signal peptide" evidence="1">
    <location>
        <begin position="1"/>
        <end position="16"/>
    </location>
</feature>
<organism evidence="2 3">
    <name type="scientific">Brassica napus</name>
    <name type="common">Rape</name>
    <dbReference type="NCBI Taxonomy" id="3708"/>
    <lineage>
        <taxon>Eukaryota</taxon>
        <taxon>Viridiplantae</taxon>
        <taxon>Streptophyta</taxon>
        <taxon>Embryophyta</taxon>
        <taxon>Tracheophyta</taxon>
        <taxon>Spermatophyta</taxon>
        <taxon>Magnoliopsida</taxon>
        <taxon>eudicotyledons</taxon>
        <taxon>Gunneridae</taxon>
        <taxon>Pentapetalae</taxon>
        <taxon>rosids</taxon>
        <taxon>malvids</taxon>
        <taxon>Brassicales</taxon>
        <taxon>Brassicaceae</taxon>
        <taxon>Brassiceae</taxon>
        <taxon>Brassica</taxon>
    </lineage>
</organism>
<proteinExistence type="predicted"/>
<sequence length="68" mass="7128">MKLPAIILIPVLGTAGSEVNINSGGLRVGVSRWFFSAHPSADVSLRIHRVSSVPVSGVFSDPSFCFSG</sequence>
<evidence type="ECO:0000256" key="1">
    <source>
        <dbReference type="SAM" id="SignalP"/>
    </source>
</evidence>
<comment type="caution">
    <text evidence="2">The sequence shown here is derived from an EMBL/GenBank/DDBJ whole genome shotgun (WGS) entry which is preliminary data.</text>
</comment>
<evidence type="ECO:0000313" key="2">
    <source>
        <dbReference type="EMBL" id="KAH0901732.1"/>
    </source>
</evidence>
<feature type="chain" id="PRO_5047521873" description="Secreted protein" evidence="1">
    <location>
        <begin position="17"/>
        <end position="68"/>
    </location>
</feature>